<organism evidence="4 5">
    <name type="scientific">Haliea salexigens</name>
    <dbReference type="NCBI Taxonomy" id="287487"/>
    <lineage>
        <taxon>Bacteria</taxon>
        <taxon>Pseudomonadati</taxon>
        <taxon>Pseudomonadota</taxon>
        <taxon>Gammaproteobacteria</taxon>
        <taxon>Cellvibrionales</taxon>
        <taxon>Halieaceae</taxon>
        <taxon>Haliea</taxon>
    </lineage>
</organism>
<dbReference type="Pfam" id="PF10017">
    <property type="entry name" value="Methyltransf_33"/>
    <property type="match status" value="1"/>
</dbReference>
<sequence length="165" mass="18283">MDCKRHDTQPTRSVAPANVVFENLHPAQTESRAELLAGLQLPQKRVDPKYFYDAHGSELFEQITQQPEYYPTRTEKGILNDYATEIAAYCGAGCVLIEPGSGNSEKVRLLLKALRPAAYVPVDISSDFLYATAVKLGGEYPWLKVHAVCADFGSPWQEQVQLPVG</sequence>
<name>A0A3C1KTT7_9GAMM</name>
<feature type="non-terminal residue" evidence="4">
    <location>
        <position position="165"/>
    </location>
</feature>
<dbReference type="GO" id="GO:0008168">
    <property type="term" value="F:methyltransferase activity"/>
    <property type="evidence" value="ECO:0007669"/>
    <property type="project" value="UniProtKB-KW"/>
</dbReference>
<feature type="domain" description="Histidine-specific methyltransferase SAM-dependent" evidence="3">
    <location>
        <begin position="32"/>
        <end position="154"/>
    </location>
</feature>
<dbReference type="EMBL" id="DMND01000272">
    <property type="protein sequence ID" value="HAN29943.1"/>
    <property type="molecule type" value="Genomic_DNA"/>
</dbReference>
<dbReference type="PANTHER" id="PTHR43397">
    <property type="entry name" value="ERGOTHIONEINE BIOSYNTHESIS PROTEIN 1"/>
    <property type="match status" value="1"/>
</dbReference>
<evidence type="ECO:0000256" key="1">
    <source>
        <dbReference type="ARBA" id="ARBA00022603"/>
    </source>
</evidence>
<reference evidence="4 5" key="1">
    <citation type="journal article" date="2018" name="Nat. Biotechnol.">
        <title>A standardized bacterial taxonomy based on genome phylogeny substantially revises the tree of life.</title>
        <authorList>
            <person name="Parks D.H."/>
            <person name="Chuvochina M."/>
            <person name="Waite D.W."/>
            <person name="Rinke C."/>
            <person name="Skarshewski A."/>
            <person name="Chaumeil P.A."/>
            <person name="Hugenholtz P."/>
        </authorList>
    </citation>
    <scope>NUCLEOTIDE SEQUENCE [LARGE SCALE GENOMIC DNA]</scope>
    <source>
        <strain evidence="4">UBA9158</strain>
    </source>
</reference>
<dbReference type="SUPFAM" id="SSF53335">
    <property type="entry name" value="S-adenosyl-L-methionine-dependent methyltransferases"/>
    <property type="match status" value="1"/>
</dbReference>
<dbReference type="InterPro" id="IPR029063">
    <property type="entry name" value="SAM-dependent_MTases_sf"/>
</dbReference>
<keyword evidence="1 4" id="KW-0489">Methyltransferase</keyword>
<dbReference type="AlphaFoldDB" id="A0A3C1KTT7"/>
<dbReference type="InterPro" id="IPR019257">
    <property type="entry name" value="MeTrfase_dom"/>
</dbReference>
<keyword evidence="2 4" id="KW-0808">Transferase</keyword>
<evidence type="ECO:0000313" key="5">
    <source>
        <dbReference type="Proteomes" id="UP000259273"/>
    </source>
</evidence>
<dbReference type="PANTHER" id="PTHR43397:SF1">
    <property type="entry name" value="ERGOTHIONEINE BIOSYNTHESIS PROTEIN 1"/>
    <property type="match status" value="1"/>
</dbReference>
<gene>
    <name evidence="4" type="ORF">DCP75_19935</name>
</gene>
<comment type="caution">
    <text evidence="4">The sequence shown here is derived from an EMBL/GenBank/DDBJ whole genome shotgun (WGS) entry which is preliminary data.</text>
</comment>
<evidence type="ECO:0000313" key="4">
    <source>
        <dbReference type="EMBL" id="HAN29943.1"/>
    </source>
</evidence>
<evidence type="ECO:0000259" key="3">
    <source>
        <dbReference type="Pfam" id="PF10017"/>
    </source>
</evidence>
<dbReference type="InterPro" id="IPR051128">
    <property type="entry name" value="EgtD_Methyltrsf_superfamily"/>
</dbReference>
<proteinExistence type="predicted"/>
<dbReference type="GO" id="GO:0032259">
    <property type="term" value="P:methylation"/>
    <property type="evidence" value="ECO:0007669"/>
    <property type="project" value="UniProtKB-KW"/>
</dbReference>
<accession>A0A3C1KTT7</accession>
<protein>
    <submittedName>
        <fullName evidence="4">L-histidine N(Alpha)-methyltransferase</fullName>
    </submittedName>
</protein>
<evidence type="ECO:0000256" key="2">
    <source>
        <dbReference type="ARBA" id="ARBA00022679"/>
    </source>
</evidence>
<dbReference type="STRING" id="1121937.GCA_000423125_02278"/>
<dbReference type="Proteomes" id="UP000259273">
    <property type="component" value="Unassembled WGS sequence"/>
</dbReference>
<dbReference type="Gene3D" id="3.40.50.150">
    <property type="entry name" value="Vaccinia Virus protein VP39"/>
    <property type="match status" value="1"/>
</dbReference>